<evidence type="ECO:0000313" key="2">
    <source>
        <dbReference type="Proteomes" id="UP001299046"/>
    </source>
</evidence>
<reference evidence="1 2" key="1">
    <citation type="submission" date="2023-12" db="EMBL/GenBank/DDBJ databases">
        <title>Description of new species of Mycobacterium terrae complex isolated from sewage at the Sao Paulo Zoological Park Foundation in Brazil.</title>
        <authorList>
            <person name="Romagnoli C.L."/>
            <person name="Conceicao E.C."/>
            <person name="Machado E."/>
            <person name="Barreto L.B.P.F."/>
            <person name="Sharma A."/>
            <person name="Silva N.M."/>
            <person name="Marques L.E."/>
            <person name="Juliana M.A."/>
            <person name="Lourenco M.C.S."/>
            <person name="Digiampietri L.A."/>
            <person name="Suffys P.N."/>
            <person name="Viana-Niero C."/>
        </authorList>
    </citation>
    <scope>NUCLEOTIDE SEQUENCE [LARGE SCALE GENOMIC DNA]</scope>
    <source>
        <strain evidence="1 2">MYC123</strain>
    </source>
</reference>
<evidence type="ECO:0000313" key="1">
    <source>
        <dbReference type="EMBL" id="MEB3050143.1"/>
    </source>
</evidence>
<dbReference type="RefSeq" id="WP_224865551.1">
    <property type="nucleotide sequence ID" value="NZ_JAYJJS010000014.1"/>
</dbReference>
<dbReference type="EMBL" id="JAYJJT010000010">
    <property type="protein sequence ID" value="MEB3050143.1"/>
    <property type="molecule type" value="Genomic_DNA"/>
</dbReference>
<keyword evidence="2" id="KW-1185">Reference proteome</keyword>
<proteinExistence type="predicted"/>
<dbReference type="Proteomes" id="UP001299046">
    <property type="component" value="Unassembled WGS sequence"/>
</dbReference>
<comment type="caution">
    <text evidence="1">The sequence shown here is derived from an EMBL/GenBank/DDBJ whole genome shotgun (WGS) entry which is preliminary data.</text>
</comment>
<gene>
    <name evidence="1" type="ORF">KV112_10415</name>
</gene>
<protein>
    <submittedName>
        <fullName evidence="1">Recombinase RecB</fullName>
    </submittedName>
</protein>
<accession>A0ABU5YJD3</accession>
<name>A0ABU5YJD3_9MYCO</name>
<organism evidence="1 2">
    <name type="scientific">[Mycobacterium] zoologicum</name>
    <dbReference type="NCBI Taxonomy" id="2872311"/>
    <lineage>
        <taxon>Bacteria</taxon>
        <taxon>Bacillati</taxon>
        <taxon>Actinomycetota</taxon>
        <taxon>Actinomycetes</taxon>
        <taxon>Mycobacteriales</taxon>
        <taxon>Mycobacteriaceae</taxon>
        <taxon>Mycolicibacter</taxon>
    </lineage>
</organism>
<sequence>MDIYLSGYAAKTCARVTHNKFGPATLEPVAVPPDLLALREVGIAFEASIFDELRYCLPESGQLLIVDPDIGSSQRQRATVAAMDAGVAVIAGGCLPSIGGRSGQPDVLIRSEAGYLPVDVKGHRTLATTKKGAVELSPLAAPAQPLAHNGFSNHAARWRDDAMQLAHYTRMLQELGYHTGAHRGGIIGTSDLTGLIGDPHGITWYDLDAETILSYSDAEPSYRAKRSVMEYYDHEFAFRLAVAQAAASGRELVRPYRIEACNTCEWFDHCAEVAGDNDASFTLDAGHLNVREWQYLYDHCGDGATLTVTQLAEAQPDAEAFAIQSVGTQKPAGRLANAIRRSRMACAGADVEPRGPDLPVVPSADIEVDFDIEWDGDQRVYQWGLRIRDGQDDTTARYEPVISFEALDDAGEAALATEFSSRIWGLRTQAQREGRTLRVFHWSHPEVSITRRFADASAALDGLTFDLLKWFDATYFARTRSSIKLVAGYFDFHWDVDDPGGLMSQSSIEAARGHGPQADAARRWCLAYNECDVAAQAAIRDGLRRLAR</sequence>